<accession>A0A9D2GIL9</accession>
<dbReference type="Pfam" id="PF12802">
    <property type="entry name" value="MarR_2"/>
    <property type="match status" value="1"/>
</dbReference>
<organism evidence="2 3">
    <name type="scientific">Candidatus Lachnoclostridium stercorigallinarum</name>
    <dbReference type="NCBI Taxonomy" id="2838634"/>
    <lineage>
        <taxon>Bacteria</taxon>
        <taxon>Bacillati</taxon>
        <taxon>Bacillota</taxon>
        <taxon>Clostridia</taxon>
        <taxon>Lachnospirales</taxon>
        <taxon>Lachnospiraceae</taxon>
    </lineage>
</organism>
<proteinExistence type="predicted"/>
<evidence type="ECO:0000259" key="1">
    <source>
        <dbReference type="PROSITE" id="PS50995"/>
    </source>
</evidence>
<gene>
    <name evidence="2" type="ORF">IAA17_08920</name>
</gene>
<reference evidence="2" key="1">
    <citation type="journal article" date="2021" name="PeerJ">
        <title>Extensive microbial diversity within the chicken gut microbiome revealed by metagenomics and culture.</title>
        <authorList>
            <person name="Gilroy R."/>
            <person name="Ravi A."/>
            <person name="Getino M."/>
            <person name="Pursley I."/>
            <person name="Horton D.L."/>
            <person name="Alikhan N.F."/>
            <person name="Baker D."/>
            <person name="Gharbi K."/>
            <person name="Hall N."/>
            <person name="Watson M."/>
            <person name="Adriaenssens E.M."/>
            <person name="Foster-Nyarko E."/>
            <person name="Jarju S."/>
            <person name="Secka A."/>
            <person name="Antonio M."/>
            <person name="Oren A."/>
            <person name="Chaudhuri R.R."/>
            <person name="La Ragione R."/>
            <person name="Hildebrand F."/>
            <person name="Pallen M.J."/>
        </authorList>
    </citation>
    <scope>NUCLEOTIDE SEQUENCE</scope>
    <source>
        <strain evidence="2">ChiBcec1-1093</strain>
    </source>
</reference>
<sequence>MTDERLISLLKQANVLLDQYEKNSLNGADITPAQSHMLHYLLTFPDQAFSATDIRLKTGVSKAAISSSLKGLKQNGYLTIQAVPKDERKKRITLTPKAIRVRQLMDEYLKQRRDCLCRGISPEELKTIEDGLAKIVRNMK</sequence>
<dbReference type="AlphaFoldDB" id="A0A9D2GIL9"/>
<dbReference type="PROSITE" id="PS50995">
    <property type="entry name" value="HTH_MARR_2"/>
    <property type="match status" value="1"/>
</dbReference>
<dbReference type="PANTHER" id="PTHR33164:SF43">
    <property type="entry name" value="HTH-TYPE TRANSCRIPTIONAL REPRESSOR YETL"/>
    <property type="match status" value="1"/>
</dbReference>
<reference evidence="2" key="2">
    <citation type="submission" date="2021-04" db="EMBL/GenBank/DDBJ databases">
        <authorList>
            <person name="Gilroy R."/>
        </authorList>
    </citation>
    <scope>NUCLEOTIDE SEQUENCE</scope>
    <source>
        <strain evidence="2">ChiBcec1-1093</strain>
    </source>
</reference>
<dbReference type="PANTHER" id="PTHR33164">
    <property type="entry name" value="TRANSCRIPTIONAL REGULATOR, MARR FAMILY"/>
    <property type="match status" value="1"/>
</dbReference>
<protein>
    <submittedName>
        <fullName evidence="2">MarR family transcriptional regulator</fullName>
    </submittedName>
</protein>
<name>A0A9D2GIL9_9FIRM</name>
<evidence type="ECO:0000313" key="2">
    <source>
        <dbReference type="EMBL" id="HIZ79893.1"/>
    </source>
</evidence>
<feature type="domain" description="HTH marR-type" evidence="1">
    <location>
        <begin position="3"/>
        <end position="137"/>
    </location>
</feature>
<dbReference type="Proteomes" id="UP000824101">
    <property type="component" value="Unassembled WGS sequence"/>
</dbReference>
<dbReference type="InterPro" id="IPR039422">
    <property type="entry name" value="MarR/SlyA-like"/>
</dbReference>
<dbReference type="InterPro" id="IPR000835">
    <property type="entry name" value="HTH_MarR-typ"/>
</dbReference>
<comment type="caution">
    <text evidence="2">The sequence shown here is derived from an EMBL/GenBank/DDBJ whole genome shotgun (WGS) entry which is preliminary data.</text>
</comment>
<dbReference type="SUPFAM" id="SSF46785">
    <property type="entry name" value="Winged helix' DNA-binding domain"/>
    <property type="match status" value="1"/>
</dbReference>
<dbReference type="EMBL" id="DXBC01000142">
    <property type="protein sequence ID" value="HIZ79893.1"/>
    <property type="molecule type" value="Genomic_DNA"/>
</dbReference>
<dbReference type="SMART" id="SM00347">
    <property type="entry name" value="HTH_MARR"/>
    <property type="match status" value="1"/>
</dbReference>
<dbReference type="InterPro" id="IPR036388">
    <property type="entry name" value="WH-like_DNA-bd_sf"/>
</dbReference>
<dbReference type="GO" id="GO:0003700">
    <property type="term" value="F:DNA-binding transcription factor activity"/>
    <property type="evidence" value="ECO:0007669"/>
    <property type="project" value="InterPro"/>
</dbReference>
<dbReference type="GO" id="GO:0006950">
    <property type="term" value="P:response to stress"/>
    <property type="evidence" value="ECO:0007669"/>
    <property type="project" value="TreeGrafter"/>
</dbReference>
<dbReference type="Gene3D" id="1.10.10.10">
    <property type="entry name" value="Winged helix-like DNA-binding domain superfamily/Winged helix DNA-binding domain"/>
    <property type="match status" value="1"/>
</dbReference>
<dbReference type="InterPro" id="IPR036390">
    <property type="entry name" value="WH_DNA-bd_sf"/>
</dbReference>
<evidence type="ECO:0000313" key="3">
    <source>
        <dbReference type="Proteomes" id="UP000824101"/>
    </source>
</evidence>